<dbReference type="EMBL" id="CP012288">
    <property type="protein sequence ID" value="AMV67198.1"/>
    <property type="molecule type" value="Genomic_DNA"/>
</dbReference>
<protein>
    <recommendedName>
        <fullName evidence="1">DUF7671 domain-containing protein</fullName>
    </recommendedName>
</protein>
<name>A0ABN4N9E4_9LACO</name>
<gene>
    <name evidence="2" type="ORF">ADU72_1265</name>
</gene>
<evidence type="ECO:0000259" key="1">
    <source>
        <dbReference type="Pfam" id="PF24710"/>
    </source>
</evidence>
<evidence type="ECO:0000313" key="3">
    <source>
        <dbReference type="Proteomes" id="UP000076244"/>
    </source>
</evidence>
<organism evidence="2 3">
    <name type="scientific">Pediococcus damnosus</name>
    <dbReference type="NCBI Taxonomy" id="51663"/>
    <lineage>
        <taxon>Bacteria</taxon>
        <taxon>Bacillati</taxon>
        <taxon>Bacillota</taxon>
        <taxon>Bacilli</taxon>
        <taxon>Lactobacillales</taxon>
        <taxon>Lactobacillaceae</taxon>
        <taxon>Pediococcus</taxon>
    </lineage>
</organism>
<dbReference type="InterPro" id="IPR056088">
    <property type="entry name" value="DUF7671"/>
</dbReference>
<keyword evidence="3" id="KW-1185">Reference proteome</keyword>
<evidence type="ECO:0000313" key="2">
    <source>
        <dbReference type="EMBL" id="AMV67198.1"/>
    </source>
</evidence>
<proteinExistence type="predicted"/>
<dbReference type="Proteomes" id="UP000076244">
    <property type="component" value="Chromosome"/>
</dbReference>
<sequence length="111" mass="12906">MNKLKTKYDVYRYTGIPVVKDASGNYKFKLDDMGHVKPHSWRTGKHTKGKFKQRGQVFLTENRLFIAVITAEKMSFNQRHSVTPLQRFTSETINESLLKTGTELVRNLQDD</sequence>
<dbReference type="Pfam" id="PF24710">
    <property type="entry name" value="DUF7671"/>
    <property type="match status" value="1"/>
</dbReference>
<reference evidence="2 3" key="1">
    <citation type="journal article" date="2016" name="PLoS ONE">
        <title>The Identification of Novel Diagnostic Marker Genes for the Detection of Beer Spoiling Pediococcus damnosus Strains Using the BlAst Diagnostic Gene findEr.</title>
        <authorList>
            <person name="Behr J."/>
            <person name="Geissler A.J."/>
            <person name="Schmid J."/>
            <person name="Zehe A."/>
            <person name="Vogel R.F."/>
        </authorList>
    </citation>
    <scope>NUCLEOTIDE SEQUENCE [LARGE SCALE GENOMIC DNA]</scope>
    <source>
        <strain evidence="2 3">TMW 2.1535</strain>
    </source>
</reference>
<feature type="domain" description="DUF7671" evidence="1">
    <location>
        <begin position="5"/>
        <end position="100"/>
    </location>
</feature>
<accession>A0ABN4N9E4</accession>